<dbReference type="AlphaFoldDB" id="A0A9Q3D2S8"/>
<proteinExistence type="predicted"/>
<organism evidence="2 3">
    <name type="scientific">Austropuccinia psidii MF-1</name>
    <dbReference type="NCBI Taxonomy" id="1389203"/>
    <lineage>
        <taxon>Eukaryota</taxon>
        <taxon>Fungi</taxon>
        <taxon>Dikarya</taxon>
        <taxon>Basidiomycota</taxon>
        <taxon>Pucciniomycotina</taxon>
        <taxon>Pucciniomycetes</taxon>
        <taxon>Pucciniales</taxon>
        <taxon>Sphaerophragmiaceae</taxon>
        <taxon>Austropuccinia</taxon>
    </lineage>
</organism>
<comment type="caution">
    <text evidence="2">The sequence shown here is derived from an EMBL/GenBank/DDBJ whole genome shotgun (WGS) entry which is preliminary data.</text>
</comment>
<evidence type="ECO:0000313" key="3">
    <source>
        <dbReference type="Proteomes" id="UP000765509"/>
    </source>
</evidence>
<protein>
    <submittedName>
        <fullName evidence="2">Uncharacterized protein</fullName>
    </submittedName>
</protein>
<feature type="compositionally biased region" description="Polar residues" evidence="1">
    <location>
        <begin position="87"/>
        <end position="106"/>
    </location>
</feature>
<feature type="region of interest" description="Disordered" evidence="1">
    <location>
        <begin position="87"/>
        <end position="107"/>
    </location>
</feature>
<keyword evidence="3" id="KW-1185">Reference proteome</keyword>
<name>A0A9Q3D2S8_9BASI</name>
<evidence type="ECO:0000256" key="1">
    <source>
        <dbReference type="SAM" id="MobiDB-lite"/>
    </source>
</evidence>
<dbReference type="Proteomes" id="UP000765509">
    <property type="component" value="Unassembled WGS sequence"/>
</dbReference>
<gene>
    <name evidence="2" type="ORF">O181_034103</name>
</gene>
<sequence>MSTRLYSSMRICMCQHFSAQTQFSPEGDRQGVAFTPFQYKHHIKKLKSAIAPKSLPKIPTSASGSECPQILLDQIFPADHSQLTQITFSTPPGPTSTAQKPYSGSPNLPPQDLGMIISAILSSRYNILCRASRIINPSLNLLINSSISSSRSHPTPAFQKPQDLSTIFENLQLEPVIQNYICFPQCFFNNGLAESVTTDQPHCQCHNDSNNHDPPCTQSLGKFINSFEPHTQNTTNIKKTFHLSTIQKLACQISLAGWNYGNSASTSTIPNSQSFPQM</sequence>
<accession>A0A9Q3D2S8</accession>
<reference evidence="2" key="1">
    <citation type="submission" date="2021-03" db="EMBL/GenBank/DDBJ databases">
        <title>Draft genome sequence of rust myrtle Austropuccinia psidii MF-1, a brazilian biotype.</title>
        <authorList>
            <person name="Quecine M.C."/>
            <person name="Pachon D.M.R."/>
            <person name="Bonatelli M.L."/>
            <person name="Correr F.H."/>
            <person name="Franceschini L.M."/>
            <person name="Leite T.F."/>
            <person name="Margarido G.R.A."/>
            <person name="Almeida C.A."/>
            <person name="Ferrarezi J.A."/>
            <person name="Labate C.A."/>
        </authorList>
    </citation>
    <scope>NUCLEOTIDE SEQUENCE</scope>
    <source>
        <strain evidence="2">MF-1</strain>
    </source>
</reference>
<evidence type="ECO:0000313" key="2">
    <source>
        <dbReference type="EMBL" id="MBW0494388.1"/>
    </source>
</evidence>
<dbReference type="EMBL" id="AVOT02012550">
    <property type="protein sequence ID" value="MBW0494388.1"/>
    <property type="molecule type" value="Genomic_DNA"/>
</dbReference>